<keyword evidence="8" id="KW-0862">Zinc</keyword>
<organism evidence="11 12">
    <name type="scientific">Pyricularia grisea</name>
    <name type="common">Crabgrass-specific blast fungus</name>
    <name type="synonym">Magnaporthe grisea</name>
    <dbReference type="NCBI Taxonomy" id="148305"/>
    <lineage>
        <taxon>Eukaryota</taxon>
        <taxon>Fungi</taxon>
        <taxon>Dikarya</taxon>
        <taxon>Ascomycota</taxon>
        <taxon>Pezizomycotina</taxon>
        <taxon>Sordariomycetes</taxon>
        <taxon>Sordariomycetidae</taxon>
        <taxon>Magnaporthales</taxon>
        <taxon>Pyriculariaceae</taxon>
        <taxon>Pyricularia</taxon>
    </lineage>
</organism>
<proteinExistence type="predicted"/>
<evidence type="ECO:0000256" key="2">
    <source>
        <dbReference type="ARBA" id="ARBA00012251"/>
    </source>
</evidence>
<evidence type="ECO:0000256" key="4">
    <source>
        <dbReference type="ARBA" id="ARBA00022723"/>
    </source>
</evidence>
<keyword evidence="5" id="KW-0677">Repeat</keyword>
<evidence type="ECO:0000256" key="9">
    <source>
        <dbReference type="SAM" id="MobiDB-lite"/>
    </source>
</evidence>
<dbReference type="PROSITE" id="PS51873">
    <property type="entry name" value="TRIAD"/>
    <property type="match status" value="1"/>
</dbReference>
<evidence type="ECO:0000256" key="8">
    <source>
        <dbReference type="ARBA" id="ARBA00022833"/>
    </source>
</evidence>
<dbReference type="GO" id="GO:0008270">
    <property type="term" value="F:zinc ion binding"/>
    <property type="evidence" value="ECO:0007669"/>
    <property type="project" value="UniProtKB-KW"/>
</dbReference>
<keyword evidence="4" id="KW-0479">Metal-binding</keyword>
<evidence type="ECO:0000256" key="6">
    <source>
        <dbReference type="ARBA" id="ARBA00022771"/>
    </source>
</evidence>
<evidence type="ECO:0000256" key="3">
    <source>
        <dbReference type="ARBA" id="ARBA00022679"/>
    </source>
</evidence>
<keyword evidence="6" id="KW-0863">Zinc-finger</keyword>
<dbReference type="SUPFAM" id="SSF57850">
    <property type="entry name" value="RING/U-box"/>
    <property type="match status" value="1"/>
</dbReference>
<dbReference type="Gene3D" id="3.30.40.10">
    <property type="entry name" value="Zinc/RING finger domain, C3HC4 (zinc finger)"/>
    <property type="match status" value="1"/>
</dbReference>
<comment type="catalytic activity">
    <reaction evidence="1">
        <text>[E2 ubiquitin-conjugating enzyme]-S-ubiquitinyl-L-cysteine + [acceptor protein]-L-lysine = [E2 ubiquitin-conjugating enzyme]-L-cysteine + [acceptor protein]-N(6)-ubiquitinyl-L-lysine.</text>
        <dbReference type="EC" id="2.3.2.31"/>
    </reaction>
</comment>
<protein>
    <recommendedName>
        <fullName evidence="2">RBR-type E3 ubiquitin transferase</fullName>
        <ecNumber evidence="2">2.3.2.31</ecNumber>
    </recommendedName>
</protein>
<name>A0A6P8AMR5_PYRGI</name>
<dbReference type="PANTHER" id="PTHR11685">
    <property type="entry name" value="RBR FAMILY RING FINGER AND IBR DOMAIN-CONTAINING"/>
    <property type="match status" value="1"/>
</dbReference>
<keyword evidence="3" id="KW-0808">Transferase</keyword>
<evidence type="ECO:0000313" key="12">
    <source>
        <dbReference type="RefSeq" id="XP_030976207.1"/>
    </source>
</evidence>
<dbReference type="Pfam" id="PF01485">
    <property type="entry name" value="IBR"/>
    <property type="match status" value="1"/>
</dbReference>
<dbReference type="Proteomes" id="UP000515153">
    <property type="component" value="Unplaced"/>
</dbReference>
<dbReference type="CDD" id="cd20335">
    <property type="entry name" value="BRcat_RBR"/>
    <property type="match status" value="1"/>
</dbReference>
<dbReference type="InterPro" id="IPR031127">
    <property type="entry name" value="E3_UB_ligase_RBR"/>
</dbReference>
<dbReference type="PROSITE" id="PS00518">
    <property type="entry name" value="ZF_RING_1"/>
    <property type="match status" value="1"/>
</dbReference>
<dbReference type="GeneID" id="41967214"/>
<gene>
    <name evidence="12" type="ORF">PgNI_12359</name>
</gene>
<dbReference type="InterPro" id="IPR017907">
    <property type="entry name" value="Znf_RING_CS"/>
</dbReference>
<reference evidence="12" key="1">
    <citation type="journal article" date="2019" name="Mol. Biol. Evol.">
        <title>Blast fungal genomes show frequent chromosomal changes, gene gains and losses, and effector gene turnover.</title>
        <authorList>
            <person name="Gomez Luciano L.B."/>
            <person name="Jason Tsai I."/>
            <person name="Chuma I."/>
            <person name="Tosa Y."/>
            <person name="Chen Y.H."/>
            <person name="Li J.Y."/>
            <person name="Li M.Y."/>
            <person name="Jade Lu M.Y."/>
            <person name="Nakayashiki H."/>
            <person name="Li W.H."/>
        </authorList>
    </citation>
    <scope>NUCLEOTIDE SEQUENCE</scope>
    <source>
        <strain evidence="12">NI907</strain>
    </source>
</reference>
<reference evidence="12" key="2">
    <citation type="submission" date="2019-10" db="EMBL/GenBank/DDBJ databases">
        <authorList>
            <consortium name="NCBI Genome Project"/>
        </authorList>
    </citation>
    <scope>NUCLEOTIDE SEQUENCE</scope>
    <source>
        <strain evidence="12">NI907</strain>
    </source>
</reference>
<keyword evidence="7" id="KW-0833">Ubl conjugation pathway</keyword>
<evidence type="ECO:0000313" key="11">
    <source>
        <dbReference type="Proteomes" id="UP000515153"/>
    </source>
</evidence>
<dbReference type="GO" id="GO:0061630">
    <property type="term" value="F:ubiquitin protein ligase activity"/>
    <property type="evidence" value="ECO:0007669"/>
    <property type="project" value="UniProtKB-EC"/>
</dbReference>
<dbReference type="InterPro" id="IPR044066">
    <property type="entry name" value="TRIAD_supradom"/>
</dbReference>
<feature type="region of interest" description="Disordered" evidence="9">
    <location>
        <begin position="108"/>
        <end position="129"/>
    </location>
</feature>
<dbReference type="InterPro" id="IPR002867">
    <property type="entry name" value="IBR_dom"/>
</dbReference>
<accession>A0A6P8AMR5</accession>
<keyword evidence="11" id="KW-1185">Reference proteome</keyword>
<evidence type="ECO:0000256" key="7">
    <source>
        <dbReference type="ARBA" id="ARBA00022786"/>
    </source>
</evidence>
<dbReference type="GO" id="GO:0016567">
    <property type="term" value="P:protein ubiquitination"/>
    <property type="evidence" value="ECO:0007669"/>
    <property type="project" value="InterPro"/>
</dbReference>
<dbReference type="InterPro" id="IPR013083">
    <property type="entry name" value="Znf_RING/FYVE/PHD"/>
</dbReference>
<evidence type="ECO:0000259" key="10">
    <source>
        <dbReference type="PROSITE" id="PS51873"/>
    </source>
</evidence>
<dbReference type="EC" id="2.3.2.31" evidence="2"/>
<reference evidence="12" key="3">
    <citation type="submission" date="2025-08" db="UniProtKB">
        <authorList>
            <consortium name="RefSeq"/>
        </authorList>
    </citation>
    <scope>IDENTIFICATION</scope>
    <source>
        <strain evidence="12">NI907</strain>
    </source>
</reference>
<dbReference type="AlphaFoldDB" id="A0A6P8AMR5"/>
<feature type="domain" description="RING-type" evidence="10">
    <location>
        <begin position="137"/>
        <end position="335"/>
    </location>
</feature>
<evidence type="ECO:0000256" key="1">
    <source>
        <dbReference type="ARBA" id="ARBA00001798"/>
    </source>
</evidence>
<evidence type="ECO:0000256" key="5">
    <source>
        <dbReference type="ARBA" id="ARBA00022737"/>
    </source>
</evidence>
<sequence length="346" mass="38686">MDSASISLAVQLLLEDLEALKSGIKGKGREGDDLPDIDTATELFREELATQAVFASDRAMCESIADAVTKDADTIRQLDPEQAHRDVQLDDELVDKLKVLYVTGREEPEKHYQDQDSELPEAKSSSWGASRAVKRRPKRNCTGCGEDFDFINVARCPCSHEYCRECLGSLFEASIVDESLYPPRCCQQRIPLDQNRIFLTPDLVGRFKAKEMELETSNKVYCHAPECSTFLPPRFVNEVKNTAVCVKCKKRTCTICKGAAHAGDCPQDHGIQQVLELAAQEGWQRCYNCFRVVELGTGCYHMSEPTTTFSWHDCWLTRGIALLLQHVAVEHNFAISAASDGMLAIQ</sequence>
<dbReference type="KEGG" id="pgri:PgNI_12359"/>
<dbReference type="RefSeq" id="XP_030976207.1">
    <property type="nucleotide sequence ID" value="XM_031132309.1"/>
</dbReference>